<organism evidence="3 4">
    <name type="scientific">Nonomuraea diastatica</name>
    <dbReference type="NCBI Taxonomy" id="1848329"/>
    <lineage>
        <taxon>Bacteria</taxon>
        <taxon>Bacillati</taxon>
        <taxon>Actinomycetota</taxon>
        <taxon>Actinomycetes</taxon>
        <taxon>Streptosporangiales</taxon>
        <taxon>Streptosporangiaceae</taxon>
        <taxon>Nonomuraea</taxon>
    </lineage>
</organism>
<evidence type="ECO:0000313" key="3">
    <source>
        <dbReference type="EMBL" id="TDD19644.1"/>
    </source>
</evidence>
<accession>A0A4R4WQ55</accession>
<protein>
    <submittedName>
        <fullName evidence="3">SDR family NAD(P)-dependent oxidoreductase</fullName>
    </submittedName>
</protein>
<feature type="compositionally biased region" description="Polar residues" evidence="2">
    <location>
        <begin position="274"/>
        <end position="283"/>
    </location>
</feature>
<dbReference type="EMBL" id="SMKP01000055">
    <property type="protein sequence ID" value="TDD19644.1"/>
    <property type="molecule type" value="Genomic_DNA"/>
</dbReference>
<dbReference type="Gene3D" id="3.40.50.720">
    <property type="entry name" value="NAD(P)-binding Rossmann-like Domain"/>
    <property type="match status" value="1"/>
</dbReference>
<dbReference type="PANTHER" id="PTHR47534:SF3">
    <property type="entry name" value="ALCOHOL DEHYDROGENASE-LIKE C-TERMINAL DOMAIN-CONTAINING PROTEIN"/>
    <property type="match status" value="1"/>
</dbReference>
<proteinExistence type="predicted"/>
<feature type="region of interest" description="Disordered" evidence="2">
    <location>
        <begin position="242"/>
        <end position="283"/>
    </location>
</feature>
<dbReference type="InterPro" id="IPR052228">
    <property type="entry name" value="Sec_Metab_Biosynth_Oxidored"/>
</dbReference>
<comment type="caution">
    <text evidence="3">The sequence shown here is derived from an EMBL/GenBank/DDBJ whole genome shotgun (WGS) entry which is preliminary data.</text>
</comment>
<gene>
    <name evidence="3" type="ORF">E1294_20490</name>
</gene>
<evidence type="ECO:0000256" key="2">
    <source>
        <dbReference type="SAM" id="MobiDB-lite"/>
    </source>
</evidence>
<name>A0A4R4WQ55_9ACTN</name>
<dbReference type="InterPro" id="IPR036291">
    <property type="entry name" value="NAD(P)-bd_dom_sf"/>
</dbReference>
<dbReference type="SUPFAM" id="SSF51735">
    <property type="entry name" value="NAD(P)-binding Rossmann-fold domains"/>
    <property type="match status" value="1"/>
</dbReference>
<dbReference type="AlphaFoldDB" id="A0A4R4WQ55"/>
<dbReference type="OrthoDB" id="2860165at2"/>
<keyword evidence="1" id="KW-0560">Oxidoreductase</keyword>
<dbReference type="GO" id="GO:0016491">
    <property type="term" value="F:oxidoreductase activity"/>
    <property type="evidence" value="ECO:0007669"/>
    <property type="project" value="UniProtKB-KW"/>
</dbReference>
<dbReference type="Proteomes" id="UP000294543">
    <property type="component" value="Unassembled WGS sequence"/>
</dbReference>
<sequence length="283" mass="30286">MKTYVVPGGTTGMGRGLARHFLRRGDQVTIIGSDPAKGRRFLDEAARAGAGDQAAFLQADLTSVAENVRVIKEITARHDALDGLVLTAMRHFPGRVVTPDGFEATFALYYVSRMLLSYGLTGLLEKGANPMIVSVCGVGVTKGRIDWDDLSLKHGFGRIKAVLQGGRATDLLGVAYAANHPDGRTRFLLHHPGFTDSGTDSLGQPAKVVLKVLARFFAQPVEKSIEPIIELMDDPPGRGLLAYDRRAPVDPSLPTLDPDDAPPVRADRPPAAVTLSTPRSGPC</sequence>
<dbReference type="PANTHER" id="PTHR47534">
    <property type="entry name" value="YALI0E05731P"/>
    <property type="match status" value="1"/>
</dbReference>
<keyword evidence="4" id="KW-1185">Reference proteome</keyword>
<dbReference type="Pfam" id="PF00106">
    <property type="entry name" value="adh_short"/>
    <property type="match status" value="1"/>
</dbReference>
<evidence type="ECO:0000256" key="1">
    <source>
        <dbReference type="ARBA" id="ARBA00023002"/>
    </source>
</evidence>
<evidence type="ECO:0000313" key="4">
    <source>
        <dbReference type="Proteomes" id="UP000294543"/>
    </source>
</evidence>
<reference evidence="3 4" key="1">
    <citation type="submission" date="2019-03" db="EMBL/GenBank/DDBJ databases">
        <title>Draft genome sequences of novel Actinobacteria.</title>
        <authorList>
            <person name="Sahin N."/>
            <person name="Ay H."/>
            <person name="Saygin H."/>
        </authorList>
    </citation>
    <scope>NUCLEOTIDE SEQUENCE [LARGE SCALE GENOMIC DNA]</scope>
    <source>
        <strain evidence="3 4">KC712</strain>
    </source>
</reference>
<dbReference type="InterPro" id="IPR002347">
    <property type="entry name" value="SDR_fam"/>
</dbReference>